<name>A0A6G9HE31_9VIRU</name>
<sequence>MLYFTKDHVNAFILKSINNKNVMDNFILPKKFESYLSNLKDDDLILHISNPVSDHIYNIDKYSDNPRLIIYDPKGIKTKGYWKQVILALIKTNTREPCIVPLETMLNEPEYMVKYIYYFLGKSPPINNTNIDFYDLILCVTHLFTRD</sequence>
<reference evidence="1" key="1">
    <citation type="journal article" date="2020" name="MBio">
        <title>A New Family of DNA Viruses Causing Disease in Crustaceans from Diverse Aquatic Biomes.</title>
        <authorList>
            <person name="Subramaniam K."/>
            <person name="Behringer D.C."/>
            <person name="Bojko J."/>
            <person name="Yutin N."/>
            <person name="Clark A.S."/>
            <person name="Bateman K.S."/>
            <person name="van Aerle R."/>
            <person name="Bass D."/>
            <person name="Kerr R.C."/>
            <person name="Koonin E.V."/>
            <person name="Stentiford G.D."/>
            <person name="Waltzek T.B."/>
        </authorList>
    </citation>
    <scope>NUCLEOTIDE SEQUENCE</scope>
</reference>
<evidence type="ECO:0000313" key="1">
    <source>
        <dbReference type="EMBL" id="QIQ08596.1"/>
    </source>
</evidence>
<dbReference type="EMBL" id="MN604016">
    <property type="protein sequence ID" value="QIQ08596.1"/>
    <property type="molecule type" value="Genomic_DNA"/>
</dbReference>
<gene>
    <name evidence="1" type="primary">ORF31</name>
</gene>
<accession>A0A6G9HE31</accession>
<organism evidence="1">
    <name type="scientific">Dikerogammarus haemobaphes virus 1</name>
    <dbReference type="NCBI Taxonomy" id="2704946"/>
    <lineage>
        <taxon>Viruses</taxon>
    </lineage>
</organism>
<protein>
    <submittedName>
        <fullName evidence="1">Uncharacterized protein</fullName>
    </submittedName>
</protein>
<proteinExistence type="predicted"/>